<dbReference type="AlphaFoldDB" id="A0A9D9NLG4"/>
<dbReference type="NCBIfam" id="TIGR01180">
    <property type="entry name" value="aman2_put"/>
    <property type="match status" value="1"/>
</dbReference>
<dbReference type="InterPro" id="IPR012939">
    <property type="entry name" value="Glyco_hydro_92"/>
</dbReference>
<dbReference type="Gene3D" id="3.30.2080.10">
    <property type="entry name" value="GH92 mannosidase domain"/>
    <property type="match status" value="1"/>
</dbReference>
<dbReference type="FunFam" id="3.30.2080.10:FF:000001">
    <property type="entry name" value="Alpha-1,2-mannosidase subfamily"/>
    <property type="match status" value="1"/>
</dbReference>
<dbReference type="Pfam" id="PF07971">
    <property type="entry name" value="Glyco_hydro_92"/>
    <property type="match status" value="1"/>
</dbReference>
<dbReference type="InterPro" id="IPR050883">
    <property type="entry name" value="PNGase"/>
</dbReference>
<feature type="domain" description="Glycosyl hydrolase family 92" evidence="5">
    <location>
        <begin position="265"/>
        <end position="727"/>
    </location>
</feature>
<dbReference type="InterPro" id="IPR005887">
    <property type="entry name" value="GH92_a_mannosidase_put"/>
</dbReference>
<sequence length="736" mass="80969">MKITLFLKSSMLLCTAAALAGCSGTAPAAQEKFTDYVNTRIGTGGHGHVFVGANVPFGFVQLGPTSIPQEWDWVSGYHESDSTVIGFSHTHLSGTGIGDLFDVTVMPVTGDVTYARGTEDDQSSGLWSYAGRSEEVSRPGYYKVPLLRYGVTAEMTATARVGLHRYTFPASEQAAIVFDLENGGCWDAATRTEMKAVGNSRIEGFRYSKGWASDQRVYFVAEFSKPFDSFTLAGKDNMYGRASFRTSDGEQVLLKVALSPVSIEGARKNMEAELPGWDFAAVAEAADAAWNSELSKVTIRTGDGAAREIFYTALYHTMIAPSVFSDVDGSYYGADHQVHGPEGFTNYTTFSLWDTYRAAMPLMTIIHQEKMPDIINTMLNIYRQQGKLPVWHLMGCETDCMVGNPGVIALADAVLKGFGGFDRELAFEALKNSAMRADRGQDLRMKYGYIPCDLFNEAVAYDMEYAIADGAVADAAKALGKTDDYEYFLTRSRSYRNFFDPQTGFMRGRDSKGNFRTPFNPFASTHRADDYCEGNAWQYTWLVPHDFDGLVSCFGSKEAFLSKLDSLFVVSSDIEGGNSSPDISGLIGQYAHGNEPSHHIIYFYAMAGEPWKTAEKVREVLSTMYHNAPDGLSGNEDVGQMSAWYILSSLGFYQADPAGGRYWFGSPLFDEASVKVPGGVFTVRAKDNSSENIYIRSVTLNGQPYSLPYIDFKDIKAGNVLEFQMGSEPVRTDDGK</sequence>
<reference evidence="7" key="1">
    <citation type="submission" date="2020-10" db="EMBL/GenBank/DDBJ databases">
        <authorList>
            <person name="Gilroy R."/>
        </authorList>
    </citation>
    <scope>NUCLEOTIDE SEQUENCE</scope>
    <source>
        <strain evidence="7">2478</strain>
    </source>
</reference>
<comment type="caution">
    <text evidence="7">The sequence shown here is derived from an EMBL/GenBank/DDBJ whole genome shotgun (WGS) entry which is preliminary data.</text>
</comment>
<keyword evidence="4" id="KW-0732">Signal</keyword>
<evidence type="ECO:0000256" key="4">
    <source>
        <dbReference type="SAM" id="SignalP"/>
    </source>
</evidence>
<protein>
    <submittedName>
        <fullName evidence="7">GH92 family glycosyl hydrolase</fullName>
        <ecNumber evidence="7">3.2.1.-</ecNumber>
    </submittedName>
</protein>
<dbReference type="PANTHER" id="PTHR12143:SF39">
    <property type="entry name" value="SECRETED PROTEIN"/>
    <property type="match status" value="1"/>
</dbReference>
<accession>A0A9D9NLG4</accession>
<reference evidence="7" key="2">
    <citation type="journal article" date="2021" name="PeerJ">
        <title>Extensive microbial diversity within the chicken gut microbiome revealed by metagenomics and culture.</title>
        <authorList>
            <person name="Gilroy R."/>
            <person name="Ravi A."/>
            <person name="Getino M."/>
            <person name="Pursley I."/>
            <person name="Horton D.L."/>
            <person name="Alikhan N.F."/>
            <person name="Baker D."/>
            <person name="Gharbi K."/>
            <person name="Hall N."/>
            <person name="Watson M."/>
            <person name="Adriaenssens E.M."/>
            <person name="Foster-Nyarko E."/>
            <person name="Jarju S."/>
            <person name="Secka A."/>
            <person name="Antonio M."/>
            <person name="Oren A."/>
            <person name="Chaudhuri R.R."/>
            <person name="La Ragione R."/>
            <person name="Hildebrand F."/>
            <person name="Pallen M.J."/>
        </authorList>
    </citation>
    <scope>NUCLEOTIDE SEQUENCE</scope>
    <source>
        <strain evidence="7">2478</strain>
    </source>
</reference>
<evidence type="ECO:0000259" key="5">
    <source>
        <dbReference type="Pfam" id="PF07971"/>
    </source>
</evidence>
<name>A0A9D9NLG4_9BACT</name>
<evidence type="ECO:0000256" key="1">
    <source>
        <dbReference type="ARBA" id="ARBA00001913"/>
    </source>
</evidence>
<proteinExistence type="predicted"/>
<gene>
    <name evidence="7" type="ORF">IAB80_00825</name>
</gene>
<dbReference type="EMBL" id="JADILZ010000011">
    <property type="protein sequence ID" value="MBO8477438.1"/>
    <property type="molecule type" value="Genomic_DNA"/>
</dbReference>
<dbReference type="Pfam" id="PF17678">
    <property type="entry name" value="Glyco_hydro_92N"/>
    <property type="match status" value="1"/>
</dbReference>
<comment type="subunit">
    <text evidence="2">Monomer.</text>
</comment>
<feature type="signal peptide" evidence="4">
    <location>
        <begin position="1"/>
        <end position="28"/>
    </location>
</feature>
<comment type="cofactor">
    <cofactor evidence="1">
        <name>Ca(2+)</name>
        <dbReference type="ChEBI" id="CHEBI:29108"/>
    </cofactor>
</comment>
<organism evidence="7 8">
    <name type="scientific">Candidatus Cryptobacteroides excrementipullorum</name>
    <dbReference type="NCBI Taxonomy" id="2840761"/>
    <lineage>
        <taxon>Bacteria</taxon>
        <taxon>Pseudomonadati</taxon>
        <taxon>Bacteroidota</taxon>
        <taxon>Bacteroidia</taxon>
        <taxon>Bacteroidales</taxon>
        <taxon>Candidatus Cryptobacteroides</taxon>
    </lineage>
</organism>
<dbReference type="PROSITE" id="PS51257">
    <property type="entry name" value="PROKAR_LIPOPROTEIN"/>
    <property type="match status" value="1"/>
</dbReference>
<dbReference type="Gene3D" id="2.70.98.10">
    <property type="match status" value="1"/>
</dbReference>
<dbReference type="GO" id="GO:0016798">
    <property type="term" value="F:hydrolase activity, acting on glycosyl bonds"/>
    <property type="evidence" value="ECO:0007669"/>
    <property type="project" value="UniProtKB-KW"/>
</dbReference>
<keyword evidence="7" id="KW-0378">Hydrolase</keyword>
<evidence type="ECO:0000259" key="6">
    <source>
        <dbReference type="Pfam" id="PF17678"/>
    </source>
</evidence>
<dbReference type="SUPFAM" id="SSF48208">
    <property type="entry name" value="Six-hairpin glycosidases"/>
    <property type="match status" value="1"/>
</dbReference>
<dbReference type="EC" id="3.2.1.-" evidence="7"/>
<dbReference type="Proteomes" id="UP000823771">
    <property type="component" value="Unassembled WGS sequence"/>
</dbReference>
<dbReference type="InterPro" id="IPR008928">
    <property type="entry name" value="6-hairpin_glycosidase_sf"/>
</dbReference>
<dbReference type="GO" id="GO:0005975">
    <property type="term" value="P:carbohydrate metabolic process"/>
    <property type="evidence" value="ECO:0007669"/>
    <property type="project" value="InterPro"/>
</dbReference>
<dbReference type="GO" id="GO:0006516">
    <property type="term" value="P:glycoprotein catabolic process"/>
    <property type="evidence" value="ECO:0007669"/>
    <property type="project" value="TreeGrafter"/>
</dbReference>
<dbReference type="InterPro" id="IPR041371">
    <property type="entry name" value="GH92_N"/>
</dbReference>
<keyword evidence="3" id="KW-0106">Calcium</keyword>
<dbReference type="GO" id="GO:0000224">
    <property type="term" value="F:peptide-N4-(N-acetyl-beta-glucosaminyl)asparagine amidase activity"/>
    <property type="evidence" value="ECO:0007669"/>
    <property type="project" value="TreeGrafter"/>
</dbReference>
<dbReference type="GO" id="GO:0030246">
    <property type="term" value="F:carbohydrate binding"/>
    <property type="evidence" value="ECO:0007669"/>
    <property type="project" value="InterPro"/>
</dbReference>
<dbReference type="InterPro" id="IPR014718">
    <property type="entry name" value="GH-type_carb-bd"/>
</dbReference>
<evidence type="ECO:0000313" key="7">
    <source>
        <dbReference type="EMBL" id="MBO8477438.1"/>
    </source>
</evidence>
<dbReference type="GO" id="GO:0005829">
    <property type="term" value="C:cytosol"/>
    <property type="evidence" value="ECO:0007669"/>
    <property type="project" value="TreeGrafter"/>
</dbReference>
<evidence type="ECO:0000256" key="3">
    <source>
        <dbReference type="ARBA" id="ARBA00022837"/>
    </source>
</evidence>
<keyword evidence="7" id="KW-0326">Glycosidase</keyword>
<evidence type="ECO:0000256" key="2">
    <source>
        <dbReference type="ARBA" id="ARBA00011245"/>
    </source>
</evidence>
<dbReference type="Gene3D" id="1.20.1050.60">
    <property type="entry name" value="alpha-1,2-mannosidase"/>
    <property type="match status" value="1"/>
</dbReference>
<feature type="chain" id="PRO_5039468904" evidence="4">
    <location>
        <begin position="29"/>
        <end position="736"/>
    </location>
</feature>
<feature type="domain" description="Glycosyl hydrolase family 92 N-terminal" evidence="6">
    <location>
        <begin position="36"/>
        <end position="259"/>
    </location>
</feature>
<dbReference type="Gene3D" id="1.20.1610.10">
    <property type="entry name" value="alpha-1,2-mannosidases domains"/>
    <property type="match status" value="1"/>
</dbReference>
<evidence type="ECO:0000313" key="8">
    <source>
        <dbReference type="Proteomes" id="UP000823771"/>
    </source>
</evidence>
<dbReference type="PANTHER" id="PTHR12143">
    <property type="entry name" value="PEPTIDE N-GLYCANASE PNGASE -RELATED"/>
    <property type="match status" value="1"/>
</dbReference>